<dbReference type="Proteomes" id="UP000095544">
    <property type="component" value="Unassembled WGS sequence"/>
</dbReference>
<dbReference type="AlphaFoldDB" id="A0A174IHN4"/>
<evidence type="ECO:0000313" key="1">
    <source>
        <dbReference type="EMBL" id="CUO85921.1"/>
    </source>
</evidence>
<gene>
    <name evidence="1" type="ORF">ERS852491_03531</name>
</gene>
<sequence length="199" mass="23742">MFSFNSEKEISKQLIKLSAYDALLNFKVSELPVDIFQIFKTREDVLIYDSKLFQTYDNWDKQTYTWVFGQYGTLIYDKEINKYYAFYNDFNSEPVIRWELTCLLALLELNLASVDYAIQIYCNDGDYTETFSYYFTAPDAILNEIGINSAEEIMKSCNIPFDKARKKSRYLKKSWIDKKTYLDKILKSNFYDFIHLHKE</sequence>
<dbReference type="EMBL" id="CYZU01000039">
    <property type="protein sequence ID" value="CUO85921.1"/>
    <property type="molecule type" value="Genomic_DNA"/>
</dbReference>
<dbReference type="OrthoDB" id="581382at2"/>
<dbReference type="RefSeq" id="WP_055154483.1">
    <property type="nucleotide sequence ID" value="NZ_CYZU01000039.1"/>
</dbReference>
<evidence type="ECO:0000313" key="2">
    <source>
        <dbReference type="Proteomes" id="UP000095544"/>
    </source>
</evidence>
<proteinExistence type="predicted"/>
<accession>A0A174IHN4</accession>
<organism evidence="1 2">
    <name type="scientific">Faecalicatena contorta</name>
    <dbReference type="NCBI Taxonomy" id="39482"/>
    <lineage>
        <taxon>Bacteria</taxon>
        <taxon>Bacillati</taxon>
        <taxon>Bacillota</taxon>
        <taxon>Clostridia</taxon>
        <taxon>Lachnospirales</taxon>
        <taxon>Lachnospiraceae</taxon>
        <taxon>Faecalicatena</taxon>
    </lineage>
</organism>
<dbReference type="STRING" id="39482.ERS852491_03531"/>
<protein>
    <submittedName>
        <fullName evidence="1">Uncharacterized protein</fullName>
    </submittedName>
</protein>
<name>A0A174IHN4_9FIRM</name>
<reference evidence="1 2" key="1">
    <citation type="submission" date="2015-09" db="EMBL/GenBank/DDBJ databases">
        <authorList>
            <consortium name="Pathogen Informatics"/>
        </authorList>
    </citation>
    <scope>NUCLEOTIDE SEQUENCE [LARGE SCALE GENOMIC DNA]</scope>
    <source>
        <strain evidence="1 2">2789STDY5834876</strain>
    </source>
</reference>